<evidence type="ECO:0000256" key="1">
    <source>
        <dbReference type="SAM" id="Phobius"/>
    </source>
</evidence>
<dbReference type="Proteomes" id="UP001470230">
    <property type="component" value="Unassembled WGS sequence"/>
</dbReference>
<evidence type="ECO:0000256" key="2">
    <source>
        <dbReference type="SAM" id="SignalP"/>
    </source>
</evidence>
<proteinExistence type="predicted"/>
<protein>
    <submittedName>
        <fullName evidence="3">Uncharacterized protein</fullName>
    </submittedName>
</protein>
<feature type="signal peptide" evidence="2">
    <location>
        <begin position="1"/>
        <end position="15"/>
    </location>
</feature>
<sequence length="106" mass="11749">MILGFLSLFVTFSVSKLLDSIPENSNEADPPTSPTQEFVPGKIVFSTKQKFIITFTASVSAILIIIGIIIAIKFGRKSKRSPRTADIENFMLRPSDSRESIDEVEL</sequence>
<accession>A0ABR2ICG7</accession>
<organism evidence="3 4">
    <name type="scientific">Tritrichomonas musculus</name>
    <dbReference type="NCBI Taxonomy" id="1915356"/>
    <lineage>
        <taxon>Eukaryota</taxon>
        <taxon>Metamonada</taxon>
        <taxon>Parabasalia</taxon>
        <taxon>Tritrichomonadida</taxon>
        <taxon>Tritrichomonadidae</taxon>
        <taxon>Tritrichomonas</taxon>
    </lineage>
</organism>
<keyword evidence="1" id="KW-0812">Transmembrane</keyword>
<keyword evidence="2" id="KW-0732">Signal</keyword>
<keyword evidence="4" id="KW-1185">Reference proteome</keyword>
<evidence type="ECO:0000313" key="4">
    <source>
        <dbReference type="Proteomes" id="UP001470230"/>
    </source>
</evidence>
<reference evidence="3 4" key="1">
    <citation type="submission" date="2024-04" db="EMBL/GenBank/DDBJ databases">
        <title>Tritrichomonas musculus Genome.</title>
        <authorList>
            <person name="Alves-Ferreira E."/>
            <person name="Grigg M."/>
            <person name="Lorenzi H."/>
            <person name="Galac M."/>
        </authorList>
    </citation>
    <scope>NUCLEOTIDE SEQUENCE [LARGE SCALE GENOMIC DNA]</scope>
    <source>
        <strain evidence="3 4">EAF2021</strain>
    </source>
</reference>
<feature type="transmembrane region" description="Helical" evidence="1">
    <location>
        <begin position="51"/>
        <end position="72"/>
    </location>
</feature>
<dbReference type="EMBL" id="JAPFFF010000018">
    <property type="protein sequence ID" value="KAK8860744.1"/>
    <property type="molecule type" value="Genomic_DNA"/>
</dbReference>
<gene>
    <name evidence="3" type="ORF">M9Y10_012409</name>
</gene>
<name>A0ABR2ICG7_9EUKA</name>
<feature type="chain" id="PRO_5046185325" evidence="2">
    <location>
        <begin position="16"/>
        <end position="106"/>
    </location>
</feature>
<comment type="caution">
    <text evidence="3">The sequence shown here is derived from an EMBL/GenBank/DDBJ whole genome shotgun (WGS) entry which is preliminary data.</text>
</comment>
<keyword evidence="1" id="KW-0472">Membrane</keyword>
<keyword evidence="1" id="KW-1133">Transmembrane helix</keyword>
<evidence type="ECO:0000313" key="3">
    <source>
        <dbReference type="EMBL" id="KAK8860744.1"/>
    </source>
</evidence>